<reference evidence="2 3" key="1">
    <citation type="submission" date="2018-02" db="EMBL/GenBank/DDBJ databases">
        <title>Complete genome of Nitrosopumilus oxyclinae HCE1.</title>
        <authorList>
            <person name="Qin W."/>
            <person name="Zheng Y."/>
            <person name="Stahl D.A."/>
        </authorList>
    </citation>
    <scope>NUCLEOTIDE SEQUENCE [LARGE SCALE GENOMIC DNA]</scope>
    <source>
        <strain evidence="2 3">HCE1</strain>
    </source>
</reference>
<dbReference type="GO" id="GO:0016641">
    <property type="term" value="F:oxidoreductase activity, acting on the CH-NH2 group of donors, oxygen as acceptor"/>
    <property type="evidence" value="ECO:0007669"/>
    <property type="project" value="InterPro"/>
</dbReference>
<dbReference type="KEGG" id="nox:C5F49_01005"/>
<organism evidence="2 3">
    <name type="scientific">Nitrosopumilus oxyclinae</name>
    <dbReference type="NCBI Taxonomy" id="1959104"/>
    <lineage>
        <taxon>Archaea</taxon>
        <taxon>Nitrososphaerota</taxon>
        <taxon>Nitrososphaeria</taxon>
        <taxon>Nitrosopumilales</taxon>
        <taxon>Nitrosopumilaceae</taxon>
        <taxon>Nitrosopumilus</taxon>
    </lineage>
</organism>
<dbReference type="EMBL" id="CP026994">
    <property type="protein sequence ID" value="QLH04055.1"/>
    <property type="molecule type" value="Genomic_DNA"/>
</dbReference>
<dbReference type="InterPro" id="IPR001695">
    <property type="entry name" value="Lysyl_oxidase"/>
</dbReference>
<dbReference type="AlphaFoldDB" id="A0A7D5M226"/>
<dbReference type="GO" id="GO:0005507">
    <property type="term" value="F:copper ion binding"/>
    <property type="evidence" value="ECO:0007669"/>
    <property type="project" value="InterPro"/>
</dbReference>
<feature type="region of interest" description="Disordered" evidence="1">
    <location>
        <begin position="282"/>
        <end position="303"/>
    </location>
</feature>
<accession>A0A7D5M226</accession>
<name>A0A7D5M226_9ARCH</name>
<dbReference type="RefSeq" id="WP_179362926.1">
    <property type="nucleotide sequence ID" value="NZ_CP026994.1"/>
</dbReference>
<evidence type="ECO:0000256" key="1">
    <source>
        <dbReference type="SAM" id="MobiDB-lite"/>
    </source>
</evidence>
<dbReference type="Proteomes" id="UP000509441">
    <property type="component" value="Chromosome"/>
</dbReference>
<protein>
    <submittedName>
        <fullName evidence="2">Uncharacterized protein</fullName>
    </submittedName>
</protein>
<dbReference type="GeneID" id="56060481"/>
<sequence>MTNTNLVRKSTILPLLLGIGLLSATPFMINASADFLPTVPVPDDAILPDISPGVPKHLNIHNQQQDEYLRFTNVWGNVGVGGLEFEPIIEVPDPVEGTVTQAFQNLYNEEGEFRHSIPPVWNEIVTEFTFHDTHNHWHIDGVGEFAVREITTDTEGNEIPGDIVTLPSGDEAAAIKVGFCISDVYKINGGNPATSQKWYWECEVGFQGIQPGWIDQYHQSTDDNEINITGLPNGEYFLTHTWNPEEFFVDDNDQNDQSWIKFKLSQDNNGNGNRKITEMGSFAPECNPDGSTPGMCGDVSKNS</sequence>
<dbReference type="OrthoDB" id="2816at2157"/>
<gene>
    <name evidence="2" type="ORF">C5F49_01005</name>
</gene>
<dbReference type="Pfam" id="PF01186">
    <property type="entry name" value="Lysyl_oxidase"/>
    <property type="match status" value="1"/>
</dbReference>
<evidence type="ECO:0000313" key="2">
    <source>
        <dbReference type="EMBL" id="QLH04055.1"/>
    </source>
</evidence>
<keyword evidence="3" id="KW-1185">Reference proteome</keyword>
<proteinExistence type="predicted"/>
<evidence type="ECO:0000313" key="3">
    <source>
        <dbReference type="Proteomes" id="UP000509441"/>
    </source>
</evidence>